<keyword evidence="4" id="KW-1185">Reference proteome</keyword>
<name>A0A5B8U5C3_9ACTN</name>
<dbReference type="SUPFAM" id="SSF54427">
    <property type="entry name" value="NTF2-like"/>
    <property type="match status" value="1"/>
</dbReference>
<evidence type="ECO:0000313" key="4">
    <source>
        <dbReference type="Proteomes" id="UP000321805"/>
    </source>
</evidence>
<evidence type="ECO:0000313" key="3">
    <source>
        <dbReference type="EMBL" id="QEC48141.1"/>
    </source>
</evidence>
<organism evidence="3 4">
    <name type="scientific">Baekduia soli</name>
    <dbReference type="NCBI Taxonomy" id="496014"/>
    <lineage>
        <taxon>Bacteria</taxon>
        <taxon>Bacillati</taxon>
        <taxon>Actinomycetota</taxon>
        <taxon>Thermoleophilia</taxon>
        <taxon>Solirubrobacterales</taxon>
        <taxon>Baekduiaceae</taxon>
        <taxon>Baekduia</taxon>
    </lineage>
</organism>
<dbReference type="AlphaFoldDB" id="A0A5B8U5C3"/>
<feature type="region of interest" description="Disordered" evidence="1">
    <location>
        <begin position="135"/>
        <end position="194"/>
    </location>
</feature>
<dbReference type="InterPro" id="IPR032710">
    <property type="entry name" value="NTF2-like_dom_sf"/>
</dbReference>
<dbReference type="Proteomes" id="UP000321805">
    <property type="component" value="Chromosome"/>
</dbReference>
<gene>
    <name evidence="3" type="ORF">FSW04_11565</name>
</gene>
<reference evidence="3 4" key="1">
    <citation type="journal article" date="2018" name="J. Microbiol.">
        <title>Baekduia soli gen. nov., sp. nov., a novel bacterium isolated from the soil of Baekdu Mountain and proposal of a novel family name, Baekduiaceae fam. nov.</title>
        <authorList>
            <person name="An D.S."/>
            <person name="Siddiqi M.Z."/>
            <person name="Kim K.H."/>
            <person name="Yu H.S."/>
            <person name="Im W.T."/>
        </authorList>
    </citation>
    <scope>NUCLEOTIDE SEQUENCE [LARGE SCALE GENOMIC DNA]</scope>
    <source>
        <strain evidence="3 4">BR7-21</strain>
    </source>
</reference>
<dbReference type="KEGG" id="bsol:FSW04_11565"/>
<feature type="signal peptide" evidence="2">
    <location>
        <begin position="1"/>
        <end position="24"/>
    </location>
</feature>
<dbReference type="PROSITE" id="PS51257">
    <property type="entry name" value="PROKAR_LIPOPROTEIN"/>
    <property type="match status" value="1"/>
</dbReference>
<accession>A0A5B8U5C3</accession>
<evidence type="ECO:0000256" key="1">
    <source>
        <dbReference type="SAM" id="MobiDB-lite"/>
    </source>
</evidence>
<feature type="chain" id="PRO_5023001994" evidence="2">
    <location>
        <begin position="25"/>
        <end position="194"/>
    </location>
</feature>
<dbReference type="RefSeq" id="WP_146919353.1">
    <property type="nucleotide sequence ID" value="NZ_CP042430.1"/>
</dbReference>
<evidence type="ECO:0000256" key="2">
    <source>
        <dbReference type="SAM" id="SignalP"/>
    </source>
</evidence>
<proteinExistence type="predicted"/>
<feature type="compositionally biased region" description="Low complexity" evidence="1">
    <location>
        <begin position="139"/>
        <end position="194"/>
    </location>
</feature>
<dbReference type="EMBL" id="CP042430">
    <property type="protein sequence ID" value="QEC48141.1"/>
    <property type="molecule type" value="Genomic_DNA"/>
</dbReference>
<keyword evidence="2" id="KW-0732">Signal</keyword>
<sequence>MPRRRTTTALAVLALSAVAGGCGADHEGPTDEQQIRAVVARFAIASRGKDYQTICDDVLSSDLVRKIESVGLPCESALQRGLSGVRDPRLEIRQVSVIGSRALVAVHSTATGEPPSDDAIQLVRINGQWRIASLAAPEASTTTPSSGRTPTGTTPTSATGTPTATTTAPRTTSSTSTTRTSTTRTATPPTATTG</sequence>
<protein>
    <submittedName>
        <fullName evidence="3">Nuclear transport factor 2 family protein</fullName>
    </submittedName>
</protein>
<dbReference type="OrthoDB" id="5244170at2"/>